<organism evidence="6 7">
    <name type="scientific">Roseibium sediminicola</name>
    <dbReference type="NCBI Taxonomy" id="2933272"/>
    <lineage>
        <taxon>Bacteria</taxon>
        <taxon>Pseudomonadati</taxon>
        <taxon>Pseudomonadota</taxon>
        <taxon>Alphaproteobacteria</taxon>
        <taxon>Hyphomicrobiales</taxon>
        <taxon>Stappiaceae</taxon>
        <taxon>Roseibium</taxon>
    </lineage>
</organism>
<keyword evidence="7" id="KW-1185">Reference proteome</keyword>
<keyword evidence="2 5" id="KW-0808">Transferase</keyword>
<dbReference type="InterPro" id="IPR029028">
    <property type="entry name" value="Alpha/beta_knot_MTases"/>
</dbReference>
<dbReference type="PANTHER" id="PTHR33603">
    <property type="entry name" value="METHYLTRANSFERASE"/>
    <property type="match status" value="1"/>
</dbReference>
<comment type="subcellular location">
    <subcellularLocation>
        <location evidence="5">Cytoplasm</location>
    </subcellularLocation>
</comment>
<name>A0ABT0GXB0_9HYPH</name>
<dbReference type="RefSeq" id="WP_248155818.1">
    <property type="nucleotide sequence ID" value="NZ_JALNMJ010000011.1"/>
</dbReference>
<sequence length="160" mass="17725">MRFVLFCIGRMKSGADKDLFDRYMDRARKTGRGLGITEVALHEMPESRAQRPDDRKAEEARAILAALDGGARLVVLDENGKNLSSPAFSQKLESWKDEGVPEVVFAIGGADGHGQEVLARADLKLALGAMTWPHQIARILLAEQVYRAMTIQTGHPYHRV</sequence>
<dbReference type="NCBIfam" id="NF000989">
    <property type="entry name" value="PRK00103.2-3"/>
    <property type="match status" value="1"/>
</dbReference>
<dbReference type="PANTHER" id="PTHR33603:SF1">
    <property type="entry name" value="RIBOSOMAL RNA LARGE SUBUNIT METHYLTRANSFERASE H"/>
    <property type="match status" value="1"/>
</dbReference>
<feature type="binding site" evidence="5">
    <location>
        <begin position="127"/>
        <end position="132"/>
    </location>
    <ligand>
        <name>S-adenosyl-L-methionine</name>
        <dbReference type="ChEBI" id="CHEBI:59789"/>
    </ligand>
</feature>
<evidence type="ECO:0000256" key="2">
    <source>
        <dbReference type="ARBA" id="ARBA00022679"/>
    </source>
</evidence>
<comment type="caution">
    <text evidence="6">The sequence shown here is derived from an EMBL/GenBank/DDBJ whole genome shotgun (WGS) entry which is preliminary data.</text>
</comment>
<comment type="similarity">
    <text evidence="4 5">Belongs to the RNA methyltransferase RlmH family.</text>
</comment>
<dbReference type="InterPro" id="IPR003742">
    <property type="entry name" value="RlmH-like"/>
</dbReference>
<keyword evidence="3 5" id="KW-0949">S-adenosyl-L-methionine</keyword>
<comment type="function">
    <text evidence="5">Specifically methylates the pseudouridine at position 1915 (m3Psi1915) in 23S rRNA.</text>
</comment>
<protein>
    <recommendedName>
        <fullName evidence="5">Ribosomal RNA large subunit methyltransferase H</fullName>
        <ecNumber evidence="5">2.1.1.177</ecNumber>
    </recommendedName>
    <alternativeName>
        <fullName evidence="5">23S rRNA (pseudouridine1915-N3)-methyltransferase</fullName>
    </alternativeName>
    <alternativeName>
        <fullName evidence="5">23S rRNA m3Psi1915 methyltransferase</fullName>
    </alternativeName>
    <alternativeName>
        <fullName evidence="5">rRNA (pseudouridine-N3-)-methyltransferase RlmH</fullName>
    </alternativeName>
</protein>
<evidence type="ECO:0000256" key="5">
    <source>
        <dbReference type="HAMAP-Rule" id="MF_00658"/>
    </source>
</evidence>
<dbReference type="EC" id="2.1.1.177" evidence="5"/>
<evidence type="ECO:0000313" key="7">
    <source>
        <dbReference type="Proteomes" id="UP001431221"/>
    </source>
</evidence>
<dbReference type="SUPFAM" id="SSF75217">
    <property type="entry name" value="alpha/beta knot"/>
    <property type="match status" value="1"/>
</dbReference>
<accession>A0ABT0GXB0</accession>
<dbReference type="InterPro" id="IPR029026">
    <property type="entry name" value="tRNA_m1G_MTases_N"/>
</dbReference>
<feature type="binding site" evidence="5">
    <location>
        <position position="108"/>
    </location>
    <ligand>
        <name>S-adenosyl-L-methionine</name>
        <dbReference type="ChEBI" id="CHEBI:59789"/>
    </ligand>
</feature>
<evidence type="ECO:0000256" key="3">
    <source>
        <dbReference type="ARBA" id="ARBA00022691"/>
    </source>
</evidence>
<dbReference type="Proteomes" id="UP001431221">
    <property type="component" value="Unassembled WGS sequence"/>
</dbReference>
<dbReference type="PIRSF" id="PIRSF004505">
    <property type="entry name" value="MT_bac"/>
    <property type="match status" value="1"/>
</dbReference>
<dbReference type="Gene3D" id="3.40.1280.10">
    <property type="match status" value="1"/>
</dbReference>
<evidence type="ECO:0000313" key="6">
    <source>
        <dbReference type="EMBL" id="MCK7613692.1"/>
    </source>
</evidence>
<reference evidence="6" key="1">
    <citation type="submission" date="2022-04" db="EMBL/GenBank/DDBJ databases">
        <title>Roseibium sp. CAU 1639 isolated from mud.</title>
        <authorList>
            <person name="Kim W."/>
        </authorList>
    </citation>
    <scope>NUCLEOTIDE SEQUENCE</scope>
    <source>
        <strain evidence="6">CAU 1639</strain>
    </source>
</reference>
<evidence type="ECO:0000256" key="4">
    <source>
        <dbReference type="ARBA" id="ARBA00038303"/>
    </source>
</evidence>
<feature type="binding site" evidence="5">
    <location>
        <position position="76"/>
    </location>
    <ligand>
        <name>S-adenosyl-L-methionine</name>
        <dbReference type="ChEBI" id="CHEBI:59789"/>
    </ligand>
</feature>
<dbReference type="HAMAP" id="MF_00658">
    <property type="entry name" value="23SrRNA_methyltr_H"/>
    <property type="match status" value="1"/>
</dbReference>
<dbReference type="Pfam" id="PF02590">
    <property type="entry name" value="SPOUT_MTase"/>
    <property type="match status" value="1"/>
</dbReference>
<comment type="catalytic activity">
    <reaction evidence="5">
        <text>pseudouridine(1915) in 23S rRNA + S-adenosyl-L-methionine = N(3)-methylpseudouridine(1915) in 23S rRNA + S-adenosyl-L-homocysteine + H(+)</text>
        <dbReference type="Rhea" id="RHEA:42752"/>
        <dbReference type="Rhea" id="RHEA-COMP:10221"/>
        <dbReference type="Rhea" id="RHEA-COMP:10222"/>
        <dbReference type="ChEBI" id="CHEBI:15378"/>
        <dbReference type="ChEBI" id="CHEBI:57856"/>
        <dbReference type="ChEBI" id="CHEBI:59789"/>
        <dbReference type="ChEBI" id="CHEBI:65314"/>
        <dbReference type="ChEBI" id="CHEBI:74486"/>
        <dbReference type="EC" id="2.1.1.177"/>
    </reaction>
</comment>
<proteinExistence type="inferred from homology"/>
<keyword evidence="1 5" id="KW-0489">Methyltransferase</keyword>
<dbReference type="CDD" id="cd18081">
    <property type="entry name" value="RlmH-like"/>
    <property type="match status" value="1"/>
</dbReference>
<dbReference type="EMBL" id="JALNMJ010000011">
    <property type="protein sequence ID" value="MCK7613692.1"/>
    <property type="molecule type" value="Genomic_DNA"/>
</dbReference>
<keyword evidence="5" id="KW-0963">Cytoplasm</keyword>
<keyword evidence="5" id="KW-0698">rRNA processing</keyword>
<gene>
    <name evidence="5 6" type="primary">rlmH</name>
    <name evidence="6" type="ORF">M0H32_16095</name>
</gene>
<comment type="subunit">
    <text evidence="5">Homodimer.</text>
</comment>
<evidence type="ECO:0000256" key="1">
    <source>
        <dbReference type="ARBA" id="ARBA00022603"/>
    </source>
</evidence>